<proteinExistence type="predicted"/>
<reference evidence="2" key="1">
    <citation type="submission" date="2017-08" db="EMBL/GenBank/DDBJ databases">
        <authorList>
            <person name="Polle J.E."/>
            <person name="Barry K."/>
            <person name="Cushman J."/>
            <person name="Schmutz J."/>
            <person name="Tran D."/>
            <person name="Hathwaick L.T."/>
            <person name="Yim W.C."/>
            <person name="Jenkins J."/>
            <person name="Mckie-Krisberg Z.M."/>
            <person name="Prochnik S."/>
            <person name="Lindquist E."/>
            <person name="Dockter R.B."/>
            <person name="Adam C."/>
            <person name="Molina H."/>
            <person name="Bunkerborg J."/>
            <person name="Jin E."/>
            <person name="Buchheim M."/>
            <person name="Magnuson J."/>
        </authorList>
    </citation>
    <scope>NUCLEOTIDE SEQUENCE</scope>
    <source>
        <strain evidence="2">CCAP 19/18</strain>
    </source>
</reference>
<comment type="caution">
    <text evidence="2">The sequence shown here is derived from an EMBL/GenBank/DDBJ whole genome shotgun (WGS) entry which is preliminary data.</text>
</comment>
<feature type="region of interest" description="Disordered" evidence="1">
    <location>
        <begin position="61"/>
        <end position="104"/>
    </location>
</feature>
<feature type="region of interest" description="Disordered" evidence="1">
    <location>
        <begin position="233"/>
        <end position="294"/>
    </location>
</feature>
<gene>
    <name evidence="2" type="ORF">DUNSADRAFT_434</name>
</gene>
<protein>
    <recommendedName>
        <fullName evidence="4">Encoded protein</fullName>
    </recommendedName>
</protein>
<accession>A0ABQ7FYX1</accession>
<name>A0ABQ7FYX1_DUNSA</name>
<feature type="region of interest" description="Disordered" evidence="1">
    <location>
        <begin position="36"/>
        <end position="55"/>
    </location>
</feature>
<dbReference type="Proteomes" id="UP000815325">
    <property type="component" value="Unassembled WGS sequence"/>
</dbReference>
<evidence type="ECO:0000313" key="3">
    <source>
        <dbReference type="Proteomes" id="UP000815325"/>
    </source>
</evidence>
<feature type="compositionally biased region" description="Polar residues" evidence="1">
    <location>
        <begin position="151"/>
        <end position="162"/>
    </location>
</feature>
<keyword evidence="3" id="KW-1185">Reference proteome</keyword>
<sequence>MSIAFGTERRDPSSSERSSGACSGLAVAAHSEDCCLKPPQAAQGPPPTLPASQVNPICKTTQMPASPFQHSLRRSLDDSARMDKVPHCSGPTKESTQPAVSSLGLTRTSSKLARATSLSTTSAEAYKASKQSRPRLKRVMLWKMSANQASGASGSELSFTQDRSPRGSRTFHIHPRQGKISISQNNVLSDTSQTVSPRSSAFYSLDDTYMGGFALSKTQGRRSSWCPTLECIGPARIPSPRPHEPLDDAKTLPAQEAKGSPPATAQDAEIPPPEPAQHAKDPPPPARTGKTASFFKRLQASIKAMLR</sequence>
<organism evidence="2 3">
    <name type="scientific">Dunaliella salina</name>
    <name type="common">Green alga</name>
    <name type="synonym">Protococcus salinus</name>
    <dbReference type="NCBI Taxonomy" id="3046"/>
    <lineage>
        <taxon>Eukaryota</taxon>
        <taxon>Viridiplantae</taxon>
        <taxon>Chlorophyta</taxon>
        <taxon>core chlorophytes</taxon>
        <taxon>Chlorophyceae</taxon>
        <taxon>CS clade</taxon>
        <taxon>Chlamydomonadales</taxon>
        <taxon>Dunaliellaceae</taxon>
        <taxon>Dunaliella</taxon>
    </lineage>
</organism>
<feature type="region of interest" description="Disordered" evidence="1">
    <location>
        <begin position="151"/>
        <end position="196"/>
    </location>
</feature>
<dbReference type="EMBL" id="MU070473">
    <property type="protein sequence ID" value="KAF5827557.1"/>
    <property type="molecule type" value="Genomic_DNA"/>
</dbReference>
<feature type="compositionally biased region" description="Basic and acidic residues" evidence="1">
    <location>
        <begin position="74"/>
        <end position="86"/>
    </location>
</feature>
<evidence type="ECO:0000313" key="2">
    <source>
        <dbReference type="EMBL" id="KAF5827557.1"/>
    </source>
</evidence>
<feature type="compositionally biased region" description="Polar residues" evidence="1">
    <location>
        <begin position="180"/>
        <end position="196"/>
    </location>
</feature>
<feature type="compositionally biased region" description="Basic and acidic residues" evidence="1">
    <location>
        <begin position="241"/>
        <end position="250"/>
    </location>
</feature>
<evidence type="ECO:0008006" key="4">
    <source>
        <dbReference type="Google" id="ProtNLM"/>
    </source>
</evidence>
<feature type="compositionally biased region" description="Polar residues" evidence="1">
    <location>
        <begin position="92"/>
        <end position="104"/>
    </location>
</feature>
<evidence type="ECO:0000256" key="1">
    <source>
        <dbReference type="SAM" id="MobiDB-lite"/>
    </source>
</evidence>
<feature type="region of interest" description="Disordered" evidence="1">
    <location>
        <begin position="1"/>
        <end position="23"/>
    </location>
</feature>